<evidence type="ECO:0000256" key="2">
    <source>
        <dbReference type="SAM" id="MobiDB-lite"/>
    </source>
</evidence>
<sequence length="385" mass="43145">MNLLVDASFHTGIRVGIARYIECLVRELSFLCNVTVLTSVPDLFSNVKCTTISIPAWTRSHRGRLLWQFTRLRNYCTKAYDLLFCPTPVAPPFCSIPVISVVHDLTPLIAHQLHGSKYKASFLIALKSLVWADYIVADSHYTKQQIIKRGMFPAEKIKVIYLGPGIVESFGNCDLGLEFEPYILYVGGHIPNKNVPRLITAFSQINHSAHTKLVLVGWGTPEQIGSTLATIDGTGIRNRVILMPEISDQELSSLYHHCSLFVFPSLCEGFGLPVLEAMYHGAPIACSYSSSLPEIAANGALYFDPTRTKSICNTIELLLSNQTLRHQLSSAARKRAQLFSWKNAARELLQLAEKVVHTRRRVRSQSPQRHRHSKPHPDYHEGTAE</sequence>
<reference evidence="6" key="1">
    <citation type="journal article" date="2020" name="mSystems">
        <title>Genome- and Community-Level Interaction Insights into Carbon Utilization and Element Cycling Functions of Hydrothermarchaeota in Hydrothermal Sediment.</title>
        <authorList>
            <person name="Zhou Z."/>
            <person name="Liu Y."/>
            <person name="Xu W."/>
            <person name="Pan J."/>
            <person name="Luo Z.H."/>
            <person name="Li M."/>
        </authorList>
    </citation>
    <scope>NUCLEOTIDE SEQUENCE [LARGE SCALE GENOMIC DNA]</scope>
    <source>
        <strain evidence="5">SpSt-265</strain>
        <strain evidence="6">SpSt-465</strain>
    </source>
</reference>
<evidence type="ECO:0000256" key="1">
    <source>
        <dbReference type="ARBA" id="ARBA00022679"/>
    </source>
</evidence>
<dbReference type="Gene3D" id="3.40.50.2000">
    <property type="entry name" value="Glycogen Phosphorylase B"/>
    <property type="match status" value="2"/>
</dbReference>
<feature type="compositionally biased region" description="Basic residues" evidence="2">
    <location>
        <begin position="359"/>
        <end position="374"/>
    </location>
</feature>
<proteinExistence type="predicted"/>
<feature type="domain" description="Glycosyltransferase subfamily 4-like N-terminal" evidence="4">
    <location>
        <begin position="16"/>
        <end position="163"/>
    </location>
</feature>
<evidence type="ECO:0000259" key="3">
    <source>
        <dbReference type="Pfam" id="PF00534"/>
    </source>
</evidence>
<dbReference type="AlphaFoldDB" id="A0A7C3J2A0"/>
<dbReference type="GO" id="GO:0016757">
    <property type="term" value="F:glycosyltransferase activity"/>
    <property type="evidence" value="ECO:0007669"/>
    <property type="project" value="InterPro"/>
</dbReference>
<keyword evidence="1 6" id="KW-0808">Transferase</keyword>
<accession>A0A7C3J2A0</accession>
<dbReference type="EMBL" id="DSLG01000005">
    <property type="protein sequence ID" value="HEA87309.1"/>
    <property type="molecule type" value="Genomic_DNA"/>
</dbReference>
<organism evidence="6">
    <name type="scientific">candidate division WOR-3 bacterium</name>
    <dbReference type="NCBI Taxonomy" id="2052148"/>
    <lineage>
        <taxon>Bacteria</taxon>
        <taxon>Bacteria division WOR-3</taxon>
    </lineage>
</organism>
<dbReference type="EMBL" id="DSTU01000008">
    <property type="protein sequence ID" value="HFJ54264.1"/>
    <property type="molecule type" value="Genomic_DNA"/>
</dbReference>
<gene>
    <name evidence="5" type="ORF">ENP94_04770</name>
    <name evidence="6" type="ORF">ENS16_06205</name>
</gene>
<feature type="region of interest" description="Disordered" evidence="2">
    <location>
        <begin position="359"/>
        <end position="385"/>
    </location>
</feature>
<evidence type="ECO:0000313" key="5">
    <source>
        <dbReference type="EMBL" id="HEA87309.1"/>
    </source>
</evidence>
<dbReference type="SUPFAM" id="SSF53756">
    <property type="entry name" value="UDP-Glycosyltransferase/glycogen phosphorylase"/>
    <property type="match status" value="1"/>
</dbReference>
<dbReference type="PANTHER" id="PTHR46401">
    <property type="entry name" value="GLYCOSYLTRANSFERASE WBBK-RELATED"/>
    <property type="match status" value="1"/>
</dbReference>
<dbReference type="CDD" id="cd03809">
    <property type="entry name" value="GT4_MtfB-like"/>
    <property type="match status" value="1"/>
</dbReference>
<dbReference type="Pfam" id="PF00534">
    <property type="entry name" value="Glycos_transf_1"/>
    <property type="match status" value="1"/>
</dbReference>
<evidence type="ECO:0000259" key="4">
    <source>
        <dbReference type="Pfam" id="PF13439"/>
    </source>
</evidence>
<dbReference type="PANTHER" id="PTHR46401:SF2">
    <property type="entry name" value="GLYCOSYLTRANSFERASE WBBK-RELATED"/>
    <property type="match status" value="1"/>
</dbReference>
<dbReference type="InterPro" id="IPR028098">
    <property type="entry name" value="Glyco_trans_4-like_N"/>
</dbReference>
<evidence type="ECO:0000313" key="6">
    <source>
        <dbReference type="EMBL" id="HFJ54264.1"/>
    </source>
</evidence>
<comment type="caution">
    <text evidence="6">The sequence shown here is derived from an EMBL/GenBank/DDBJ whole genome shotgun (WGS) entry which is preliminary data.</text>
</comment>
<feature type="domain" description="Glycosyl transferase family 1" evidence="3">
    <location>
        <begin position="180"/>
        <end position="335"/>
    </location>
</feature>
<dbReference type="InterPro" id="IPR001296">
    <property type="entry name" value="Glyco_trans_1"/>
</dbReference>
<dbReference type="Pfam" id="PF13439">
    <property type="entry name" value="Glyco_transf_4"/>
    <property type="match status" value="1"/>
</dbReference>
<name>A0A7C3J2A0_UNCW3</name>
<feature type="compositionally biased region" description="Basic and acidic residues" evidence="2">
    <location>
        <begin position="375"/>
        <end position="385"/>
    </location>
</feature>
<protein>
    <submittedName>
        <fullName evidence="6">Glycosyltransferase family 1 protein</fullName>
    </submittedName>
</protein>